<keyword evidence="3" id="KW-1185">Reference proteome</keyword>
<dbReference type="AlphaFoldDB" id="A0AAV3PSK2"/>
<gene>
    <name evidence="2" type="ORF">LIER_11497</name>
</gene>
<accession>A0AAV3PSK2</accession>
<evidence type="ECO:0000313" key="3">
    <source>
        <dbReference type="Proteomes" id="UP001454036"/>
    </source>
</evidence>
<comment type="caution">
    <text evidence="2">The sequence shown here is derived from an EMBL/GenBank/DDBJ whole genome shotgun (WGS) entry which is preliminary data.</text>
</comment>
<name>A0AAV3PSK2_LITER</name>
<feature type="region of interest" description="Disordered" evidence="1">
    <location>
        <begin position="48"/>
        <end position="73"/>
    </location>
</feature>
<sequence length="145" mass="15294">MVGVMKVQEEGSVVGLGLMGCCCMWKDNMDILVASGFHGGPRTINGGPSSLIKRSRSDSTNTSSASSPSHYSQVLDELVSKTVPHGDDMRAQSSIEGIVYALLGFGGFSRFALKSDIGSEMTVKILVSHDSSSSPNSVMTRLMGC</sequence>
<dbReference type="InterPro" id="IPR021916">
    <property type="entry name" value="DUF3527"/>
</dbReference>
<evidence type="ECO:0000256" key="1">
    <source>
        <dbReference type="SAM" id="MobiDB-lite"/>
    </source>
</evidence>
<reference evidence="2 3" key="1">
    <citation type="submission" date="2024-01" db="EMBL/GenBank/DDBJ databases">
        <title>The complete chloroplast genome sequence of Lithospermum erythrorhizon: insights into the phylogenetic relationship among Boraginaceae species and the maternal lineages of purple gromwells.</title>
        <authorList>
            <person name="Okada T."/>
            <person name="Watanabe K."/>
        </authorList>
    </citation>
    <scope>NUCLEOTIDE SEQUENCE [LARGE SCALE GENOMIC DNA]</scope>
</reference>
<proteinExistence type="predicted"/>
<protein>
    <submittedName>
        <fullName evidence="2">Uncharacterized protein</fullName>
    </submittedName>
</protein>
<dbReference type="EMBL" id="BAABME010002133">
    <property type="protein sequence ID" value="GAA0153198.1"/>
    <property type="molecule type" value="Genomic_DNA"/>
</dbReference>
<organism evidence="2 3">
    <name type="scientific">Lithospermum erythrorhizon</name>
    <name type="common">Purple gromwell</name>
    <name type="synonym">Lithospermum officinale var. erythrorhizon</name>
    <dbReference type="NCBI Taxonomy" id="34254"/>
    <lineage>
        <taxon>Eukaryota</taxon>
        <taxon>Viridiplantae</taxon>
        <taxon>Streptophyta</taxon>
        <taxon>Embryophyta</taxon>
        <taxon>Tracheophyta</taxon>
        <taxon>Spermatophyta</taxon>
        <taxon>Magnoliopsida</taxon>
        <taxon>eudicotyledons</taxon>
        <taxon>Gunneridae</taxon>
        <taxon>Pentapetalae</taxon>
        <taxon>asterids</taxon>
        <taxon>lamiids</taxon>
        <taxon>Boraginales</taxon>
        <taxon>Boraginaceae</taxon>
        <taxon>Boraginoideae</taxon>
        <taxon>Lithospermeae</taxon>
        <taxon>Lithospermum</taxon>
    </lineage>
</organism>
<evidence type="ECO:0000313" key="2">
    <source>
        <dbReference type="EMBL" id="GAA0153198.1"/>
    </source>
</evidence>
<dbReference type="Pfam" id="PF12043">
    <property type="entry name" value="DUF3527"/>
    <property type="match status" value="1"/>
</dbReference>
<feature type="compositionally biased region" description="Low complexity" evidence="1">
    <location>
        <begin position="58"/>
        <end position="72"/>
    </location>
</feature>
<dbReference type="Proteomes" id="UP001454036">
    <property type="component" value="Unassembled WGS sequence"/>
</dbReference>
<dbReference type="PROSITE" id="PS51257">
    <property type="entry name" value="PROKAR_LIPOPROTEIN"/>
    <property type="match status" value="1"/>
</dbReference>